<proteinExistence type="predicted"/>
<name>A0A760BGC2_SALER</name>
<dbReference type="GO" id="GO:0016787">
    <property type="term" value="F:hydrolase activity"/>
    <property type="evidence" value="ECO:0007669"/>
    <property type="project" value="UniProtKB-KW"/>
</dbReference>
<dbReference type="NCBIfam" id="TIGR01488">
    <property type="entry name" value="HAD-SF-IB"/>
    <property type="match status" value="1"/>
</dbReference>
<keyword evidence="3" id="KW-0460">Magnesium</keyword>
<dbReference type="SUPFAM" id="SSF56784">
    <property type="entry name" value="HAD-like"/>
    <property type="match status" value="1"/>
</dbReference>
<dbReference type="InterPro" id="IPR023214">
    <property type="entry name" value="HAD_sf"/>
</dbReference>
<protein>
    <submittedName>
        <fullName evidence="4">HAD-IB family hydrolase</fullName>
    </submittedName>
</protein>
<reference evidence="4" key="2">
    <citation type="submission" date="2020-02" db="EMBL/GenBank/DDBJ databases">
        <authorList>
            <consortium name="NCBI Pathogen Detection Project"/>
        </authorList>
    </citation>
    <scope>NUCLEOTIDE SEQUENCE</scope>
    <source>
        <strain evidence="4">MA.CK_94/00001630</strain>
    </source>
</reference>
<evidence type="ECO:0000256" key="3">
    <source>
        <dbReference type="ARBA" id="ARBA00022842"/>
    </source>
</evidence>
<dbReference type="AlphaFoldDB" id="A0A760BGC2"/>
<dbReference type="GO" id="GO:0046872">
    <property type="term" value="F:metal ion binding"/>
    <property type="evidence" value="ECO:0007669"/>
    <property type="project" value="UniProtKB-KW"/>
</dbReference>
<comment type="caution">
    <text evidence="4">The sequence shown here is derived from an EMBL/GenBank/DDBJ whole genome shotgun (WGS) entry which is preliminary data.</text>
</comment>
<evidence type="ECO:0000313" key="4">
    <source>
        <dbReference type="EMBL" id="HAG2284729.1"/>
    </source>
</evidence>
<accession>A0A760BGC2</accession>
<dbReference type="Gene3D" id="1.20.1440.100">
    <property type="entry name" value="SG protein - dephosphorylation function"/>
    <property type="match status" value="1"/>
</dbReference>
<sequence length="226" mass="25814">MYKNIKAAFFDCDETLISFKSMFSFLKYYLSGKYGQPGEKIFNDYMSNVKSQWDNNIPREIININYYKQFKNENVDDVLIYCQKWIIDEKKNVGNNFYIKETISAINRYKEMGSKIVIVSGSLSELIQPIAMEIGADDILATRMTTMNKMFTGEIIPPQTIGSGKAEAVRKYLATNSIPREFSISWGDHESDFDMLNSTGKGVIISNDLSLLHKAEGLGFFALLRH</sequence>
<dbReference type="NCBIfam" id="TIGR01490">
    <property type="entry name" value="HAD-SF-IB-hyp1"/>
    <property type="match status" value="1"/>
</dbReference>
<evidence type="ECO:0000256" key="1">
    <source>
        <dbReference type="ARBA" id="ARBA00022723"/>
    </source>
</evidence>
<dbReference type="EMBL" id="DAAXRP010000028">
    <property type="protein sequence ID" value="HAG2284729.1"/>
    <property type="molecule type" value="Genomic_DNA"/>
</dbReference>
<reference evidence="4" key="1">
    <citation type="journal article" date="2018" name="Genome Biol.">
        <title>SKESA: strategic k-mer extension for scrupulous assemblies.</title>
        <authorList>
            <person name="Souvorov A."/>
            <person name="Agarwala R."/>
            <person name="Lipman D.J."/>
        </authorList>
    </citation>
    <scope>NUCLEOTIDE SEQUENCE</scope>
    <source>
        <strain evidence="4">MA.CK_94/00001630</strain>
    </source>
</reference>
<dbReference type="InterPro" id="IPR006385">
    <property type="entry name" value="HAD_hydro_SerB1"/>
</dbReference>
<dbReference type="PANTHER" id="PTHR43344:SF13">
    <property type="entry name" value="PHOSPHATASE RV3661-RELATED"/>
    <property type="match status" value="1"/>
</dbReference>
<keyword evidence="1" id="KW-0479">Metal-binding</keyword>
<dbReference type="Pfam" id="PF12710">
    <property type="entry name" value="HAD"/>
    <property type="match status" value="1"/>
</dbReference>
<dbReference type="PANTHER" id="PTHR43344">
    <property type="entry name" value="PHOSPHOSERINE PHOSPHATASE"/>
    <property type="match status" value="1"/>
</dbReference>
<gene>
    <name evidence="4" type="ORF">G8W61_005124</name>
</gene>
<dbReference type="Gene3D" id="3.40.50.1000">
    <property type="entry name" value="HAD superfamily/HAD-like"/>
    <property type="match status" value="1"/>
</dbReference>
<dbReference type="InterPro" id="IPR036412">
    <property type="entry name" value="HAD-like_sf"/>
</dbReference>
<evidence type="ECO:0000256" key="2">
    <source>
        <dbReference type="ARBA" id="ARBA00022801"/>
    </source>
</evidence>
<organism evidence="4">
    <name type="scientific">Salmonella enterica</name>
    <name type="common">Salmonella choleraesuis</name>
    <dbReference type="NCBI Taxonomy" id="28901"/>
    <lineage>
        <taxon>Bacteria</taxon>
        <taxon>Pseudomonadati</taxon>
        <taxon>Pseudomonadota</taxon>
        <taxon>Gammaproteobacteria</taxon>
        <taxon>Enterobacterales</taxon>
        <taxon>Enterobacteriaceae</taxon>
        <taxon>Salmonella</taxon>
    </lineage>
</organism>
<dbReference type="InterPro" id="IPR050582">
    <property type="entry name" value="HAD-like_SerB"/>
</dbReference>
<keyword evidence="2 4" id="KW-0378">Hydrolase</keyword>